<dbReference type="InterPro" id="IPR034660">
    <property type="entry name" value="DinB/YfiT-like"/>
</dbReference>
<dbReference type="KEGG" id="nml:Namu_3206"/>
<dbReference type="OrthoDB" id="154293at2"/>
<dbReference type="GO" id="GO:0046872">
    <property type="term" value="F:metal ion binding"/>
    <property type="evidence" value="ECO:0007669"/>
    <property type="project" value="InterPro"/>
</dbReference>
<name>C8XCT4_NAKMY</name>
<keyword evidence="3" id="KW-1185">Reference proteome</keyword>
<organism evidence="2 3">
    <name type="scientific">Nakamurella multipartita (strain ATCC 700099 / DSM 44233 / CIP 104796 / JCM 9543 / NBRC 105858 / Y-104)</name>
    <name type="common">Microsphaera multipartita</name>
    <dbReference type="NCBI Taxonomy" id="479431"/>
    <lineage>
        <taxon>Bacteria</taxon>
        <taxon>Bacillati</taxon>
        <taxon>Actinomycetota</taxon>
        <taxon>Actinomycetes</taxon>
        <taxon>Nakamurellales</taxon>
        <taxon>Nakamurellaceae</taxon>
        <taxon>Nakamurella</taxon>
    </lineage>
</organism>
<dbReference type="STRING" id="479431.Namu_3206"/>
<dbReference type="Pfam" id="PF11716">
    <property type="entry name" value="MDMPI_N"/>
    <property type="match status" value="1"/>
</dbReference>
<dbReference type="InParanoid" id="C8XCT4"/>
<dbReference type="HOGENOM" id="CLU_094601_0_0_11"/>
<dbReference type="Gene3D" id="1.20.120.450">
    <property type="entry name" value="dinb family like domain"/>
    <property type="match status" value="1"/>
</dbReference>
<evidence type="ECO:0000313" key="3">
    <source>
        <dbReference type="Proteomes" id="UP000002218"/>
    </source>
</evidence>
<gene>
    <name evidence="2" type="ordered locus">Namu_3206</name>
</gene>
<accession>C8XCT4</accession>
<dbReference type="RefSeq" id="WP_015748404.1">
    <property type="nucleotide sequence ID" value="NC_013235.1"/>
</dbReference>
<feature type="domain" description="Mycothiol-dependent maleylpyruvate isomerase metal-binding" evidence="1">
    <location>
        <begin position="11"/>
        <end position="101"/>
    </location>
</feature>
<proteinExistence type="predicted"/>
<evidence type="ECO:0000259" key="1">
    <source>
        <dbReference type="Pfam" id="PF11716"/>
    </source>
</evidence>
<dbReference type="eggNOG" id="ENOG50314EV">
    <property type="taxonomic scope" value="Bacteria"/>
</dbReference>
<reference evidence="3" key="1">
    <citation type="submission" date="2009-09" db="EMBL/GenBank/DDBJ databases">
        <title>The complete genome of Nakamurella multipartita DSM 44233.</title>
        <authorList>
            <consortium name="US DOE Joint Genome Institute (JGI-PGF)"/>
            <person name="Lucas S."/>
            <person name="Copeland A."/>
            <person name="Lapidus A."/>
            <person name="Glavina del Rio T."/>
            <person name="Dalin E."/>
            <person name="Tice H."/>
            <person name="Bruce D."/>
            <person name="Goodwin L."/>
            <person name="Pitluck S."/>
            <person name="Kyrpides N."/>
            <person name="Mavromatis K."/>
            <person name="Ivanova N."/>
            <person name="Ovchinnikova G."/>
            <person name="Sims D."/>
            <person name="Meincke L."/>
            <person name="Brettin T."/>
            <person name="Detter J.C."/>
            <person name="Han C."/>
            <person name="Larimer F."/>
            <person name="Land M."/>
            <person name="Hauser L."/>
            <person name="Markowitz V."/>
            <person name="Cheng J.-F."/>
            <person name="Hugenholtz P."/>
            <person name="Woyke T."/>
            <person name="Wu D."/>
            <person name="Klenk H.-P."/>
            <person name="Eisen J.A."/>
        </authorList>
    </citation>
    <scope>NUCLEOTIDE SEQUENCE [LARGE SCALE GENOMIC DNA]</scope>
    <source>
        <strain evidence="3">ATCC 700099 / DSM 44233 / CIP 104796 / JCM 9543 / NBRC 105858 / Y-104</strain>
    </source>
</reference>
<dbReference type="SUPFAM" id="SSF109854">
    <property type="entry name" value="DinB/YfiT-like putative metalloenzymes"/>
    <property type="match status" value="1"/>
</dbReference>
<sequence>MNEDELWPIIHRERGRLADLLATLTPDEWDAPSLCDGWRVRDVAAHAITSADYSTPAMLLGALRVRGDFNRLMDRMAREQGSRPTTEILERYRRNATSRRRPPVTQPLDPLVDVLVHSQDIAIPLGREHPMPAEPARLAARFVVDRGFPYEALRKNPGIRFQATDVEFEAGDGEPARGPISAILLALTGRSAGLDRLSRR</sequence>
<reference evidence="2 3" key="2">
    <citation type="journal article" date="2010" name="Stand. Genomic Sci.">
        <title>Complete genome sequence of Nakamurella multipartita type strain (Y-104).</title>
        <authorList>
            <person name="Tice H."/>
            <person name="Mayilraj S."/>
            <person name="Sims D."/>
            <person name="Lapidus A."/>
            <person name="Nolan M."/>
            <person name="Lucas S."/>
            <person name="Glavina Del Rio T."/>
            <person name="Copeland A."/>
            <person name="Cheng J.F."/>
            <person name="Meincke L."/>
            <person name="Bruce D."/>
            <person name="Goodwin L."/>
            <person name="Pitluck S."/>
            <person name="Ivanova N."/>
            <person name="Mavromatis K."/>
            <person name="Ovchinnikova G."/>
            <person name="Pati A."/>
            <person name="Chen A."/>
            <person name="Palaniappan K."/>
            <person name="Land M."/>
            <person name="Hauser L."/>
            <person name="Chang Y.J."/>
            <person name="Jeffries C.D."/>
            <person name="Detter J.C."/>
            <person name="Brettin T."/>
            <person name="Rohde M."/>
            <person name="Goker M."/>
            <person name="Bristow J."/>
            <person name="Eisen J.A."/>
            <person name="Markowitz V."/>
            <person name="Hugenholtz P."/>
            <person name="Kyrpides N.C."/>
            <person name="Klenk H.P."/>
            <person name="Chen F."/>
        </authorList>
    </citation>
    <scope>NUCLEOTIDE SEQUENCE [LARGE SCALE GENOMIC DNA]</scope>
    <source>
        <strain evidence="3">ATCC 700099 / DSM 44233 / CIP 104796 / JCM 9543 / NBRC 105858 / Y-104</strain>
    </source>
</reference>
<evidence type="ECO:0000313" key="2">
    <source>
        <dbReference type="EMBL" id="ACV79537.1"/>
    </source>
</evidence>
<dbReference type="InterPro" id="IPR024344">
    <property type="entry name" value="MDMPI_metal-binding"/>
</dbReference>
<dbReference type="InterPro" id="IPR017517">
    <property type="entry name" value="Maleyloyr_isom"/>
</dbReference>
<dbReference type="EMBL" id="CP001737">
    <property type="protein sequence ID" value="ACV79537.1"/>
    <property type="molecule type" value="Genomic_DNA"/>
</dbReference>
<dbReference type="AlphaFoldDB" id="C8XCT4"/>
<dbReference type="Proteomes" id="UP000002218">
    <property type="component" value="Chromosome"/>
</dbReference>
<dbReference type="NCBIfam" id="TIGR03083">
    <property type="entry name" value="maleylpyruvate isomerase family mycothiol-dependent enzyme"/>
    <property type="match status" value="1"/>
</dbReference>
<protein>
    <recommendedName>
        <fullName evidence="1">Mycothiol-dependent maleylpyruvate isomerase metal-binding domain-containing protein</fullName>
    </recommendedName>
</protein>